<reference evidence="1" key="1">
    <citation type="journal article" date="2023" name="Plant J.">
        <title>The genome of the king protea, Protea cynaroides.</title>
        <authorList>
            <person name="Chang J."/>
            <person name="Duong T.A."/>
            <person name="Schoeman C."/>
            <person name="Ma X."/>
            <person name="Roodt D."/>
            <person name="Barker N."/>
            <person name="Li Z."/>
            <person name="Van de Peer Y."/>
            <person name="Mizrachi E."/>
        </authorList>
    </citation>
    <scope>NUCLEOTIDE SEQUENCE</scope>
    <source>
        <tissue evidence="1">Young leaves</tissue>
    </source>
</reference>
<dbReference type="EMBL" id="JAMYWD010000011">
    <property type="protein sequence ID" value="KAJ4957314.1"/>
    <property type="molecule type" value="Genomic_DNA"/>
</dbReference>
<dbReference type="AlphaFoldDB" id="A0A9Q0H164"/>
<accession>A0A9Q0H164</accession>
<evidence type="ECO:0000313" key="1">
    <source>
        <dbReference type="EMBL" id="KAJ4957314.1"/>
    </source>
</evidence>
<gene>
    <name evidence="1" type="ORF">NE237_014097</name>
</gene>
<comment type="caution">
    <text evidence="1">The sequence shown here is derived from an EMBL/GenBank/DDBJ whole genome shotgun (WGS) entry which is preliminary data.</text>
</comment>
<evidence type="ECO:0000313" key="2">
    <source>
        <dbReference type="Proteomes" id="UP001141806"/>
    </source>
</evidence>
<keyword evidence="2" id="KW-1185">Reference proteome</keyword>
<protein>
    <submittedName>
        <fullName evidence="1">Uncharacterized protein</fullName>
    </submittedName>
</protein>
<sequence>MNGSPIIKVSEVRERFQKEGEGEVIRRNKGIEHASVNGNGGLRRIGVREGPDEGVADEHMRPLELIEEEESGVQMIQGFTSIDEVGIDFCVVVQIVDYDLCLNLIELEGRGASV</sequence>
<name>A0A9Q0H164_9MAGN</name>
<proteinExistence type="predicted"/>
<organism evidence="1 2">
    <name type="scientific">Protea cynaroides</name>
    <dbReference type="NCBI Taxonomy" id="273540"/>
    <lineage>
        <taxon>Eukaryota</taxon>
        <taxon>Viridiplantae</taxon>
        <taxon>Streptophyta</taxon>
        <taxon>Embryophyta</taxon>
        <taxon>Tracheophyta</taxon>
        <taxon>Spermatophyta</taxon>
        <taxon>Magnoliopsida</taxon>
        <taxon>Proteales</taxon>
        <taxon>Proteaceae</taxon>
        <taxon>Protea</taxon>
    </lineage>
</organism>
<dbReference type="Proteomes" id="UP001141806">
    <property type="component" value="Unassembled WGS sequence"/>
</dbReference>